<reference evidence="1" key="1">
    <citation type="submission" date="2021-03" db="EMBL/GenBank/DDBJ databases">
        <authorList>
            <consortium name="DOE Joint Genome Institute"/>
            <person name="Ahrendt S."/>
            <person name="Looney B.P."/>
            <person name="Miyauchi S."/>
            <person name="Morin E."/>
            <person name="Drula E."/>
            <person name="Courty P.E."/>
            <person name="Chicoki N."/>
            <person name="Fauchery L."/>
            <person name="Kohler A."/>
            <person name="Kuo A."/>
            <person name="Labutti K."/>
            <person name="Pangilinan J."/>
            <person name="Lipzen A."/>
            <person name="Riley R."/>
            <person name="Andreopoulos W."/>
            <person name="He G."/>
            <person name="Johnson J."/>
            <person name="Barry K.W."/>
            <person name="Grigoriev I.V."/>
            <person name="Nagy L."/>
            <person name="Hibbett D."/>
            <person name="Henrissat B."/>
            <person name="Matheny P.B."/>
            <person name="Labbe J."/>
            <person name="Martin F."/>
        </authorList>
    </citation>
    <scope>NUCLEOTIDE SEQUENCE</scope>
    <source>
        <strain evidence="1">HHB10654</strain>
    </source>
</reference>
<accession>A0ACB8TFA1</accession>
<dbReference type="EMBL" id="MU277191">
    <property type="protein sequence ID" value="KAI0067091.1"/>
    <property type="molecule type" value="Genomic_DNA"/>
</dbReference>
<evidence type="ECO:0000313" key="1">
    <source>
        <dbReference type="EMBL" id="KAI0067091.1"/>
    </source>
</evidence>
<keyword evidence="2" id="KW-1185">Reference proteome</keyword>
<organism evidence="1 2">
    <name type="scientific">Artomyces pyxidatus</name>
    <dbReference type="NCBI Taxonomy" id="48021"/>
    <lineage>
        <taxon>Eukaryota</taxon>
        <taxon>Fungi</taxon>
        <taxon>Dikarya</taxon>
        <taxon>Basidiomycota</taxon>
        <taxon>Agaricomycotina</taxon>
        <taxon>Agaricomycetes</taxon>
        <taxon>Russulales</taxon>
        <taxon>Auriscalpiaceae</taxon>
        <taxon>Artomyces</taxon>
    </lineage>
</organism>
<gene>
    <name evidence="1" type="ORF">BV25DRAFT_1278161</name>
</gene>
<proteinExistence type="predicted"/>
<reference evidence="1" key="2">
    <citation type="journal article" date="2022" name="New Phytol.">
        <title>Evolutionary transition to the ectomycorrhizal habit in the genomes of a hyperdiverse lineage of mushroom-forming fungi.</title>
        <authorList>
            <person name="Looney B."/>
            <person name="Miyauchi S."/>
            <person name="Morin E."/>
            <person name="Drula E."/>
            <person name="Courty P.E."/>
            <person name="Kohler A."/>
            <person name="Kuo A."/>
            <person name="LaButti K."/>
            <person name="Pangilinan J."/>
            <person name="Lipzen A."/>
            <person name="Riley R."/>
            <person name="Andreopoulos W."/>
            <person name="He G."/>
            <person name="Johnson J."/>
            <person name="Nolan M."/>
            <person name="Tritt A."/>
            <person name="Barry K.W."/>
            <person name="Grigoriev I.V."/>
            <person name="Nagy L.G."/>
            <person name="Hibbett D."/>
            <person name="Henrissat B."/>
            <person name="Matheny P.B."/>
            <person name="Labbe J."/>
            <person name="Martin F.M."/>
        </authorList>
    </citation>
    <scope>NUCLEOTIDE SEQUENCE</scope>
    <source>
        <strain evidence="1">HHB10654</strain>
    </source>
</reference>
<dbReference type="Proteomes" id="UP000814140">
    <property type="component" value="Unassembled WGS sequence"/>
</dbReference>
<protein>
    <submittedName>
        <fullName evidence="1">Uncharacterized protein</fullName>
    </submittedName>
</protein>
<sequence length="430" mass="48406">MRERRQFRKQQDPSVFVHPLSEGAALWGHIPGRDNLRLPLNEGQNSGDLAIAFLESRDLRDVVRTVNEPSLDYSGDLTIVVNDCSPEFYEGFRNAVILMVLGMVPDKRRAADIALHYWYSALLPEEYNDEINDLVAASLASKKGVLDCKLSETSSVSGLVTDPHDVVTRIQTLKTQFKAEDVVKELQRVRFHPERVDDMDRVYWNLEPSHRVSILEFRRSGMVLPFGASKSHFDTPNYSLFSREGKWLQSDWASPLDAWDISSVVRAGQMHGASRADLFGCLYFYLSDQLYEFAKRLSRYKIAFKVFDMEPDVLLTSFTEGKLVQHGVPPSMRFDRIDIGHILGDEIPGNLLACAGWGRLLNDTEHAMLLGHLLNWLKEDPGEGAPGRLTEEIASATMNRLFIEGKMPATFQLACASGNSDDLMIAMAPP</sequence>
<name>A0ACB8TFA1_9AGAM</name>
<comment type="caution">
    <text evidence="1">The sequence shown here is derived from an EMBL/GenBank/DDBJ whole genome shotgun (WGS) entry which is preliminary data.</text>
</comment>
<evidence type="ECO:0000313" key="2">
    <source>
        <dbReference type="Proteomes" id="UP000814140"/>
    </source>
</evidence>